<gene>
    <name evidence="2" type="ORF">HIM_11035</name>
</gene>
<feature type="compositionally biased region" description="Low complexity" evidence="1">
    <location>
        <begin position="99"/>
        <end position="113"/>
    </location>
</feature>
<dbReference type="Proteomes" id="UP000054481">
    <property type="component" value="Unassembled WGS sequence"/>
</dbReference>
<dbReference type="OrthoDB" id="5315820at2759"/>
<feature type="region of interest" description="Disordered" evidence="1">
    <location>
        <begin position="54"/>
        <end position="80"/>
    </location>
</feature>
<evidence type="ECO:0000256" key="1">
    <source>
        <dbReference type="SAM" id="MobiDB-lite"/>
    </source>
</evidence>
<dbReference type="AlphaFoldDB" id="A0A0F7ZRG5"/>
<feature type="region of interest" description="Disordered" evidence="1">
    <location>
        <begin position="99"/>
        <end position="128"/>
    </location>
</feature>
<feature type="region of interest" description="Disordered" evidence="1">
    <location>
        <begin position="265"/>
        <end position="287"/>
    </location>
</feature>
<evidence type="ECO:0000313" key="2">
    <source>
        <dbReference type="EMBL" id="KJZ69573.1"/>
    </source>
</evidence>
<organism evidence="2 3">
    <name type="scientific">Hirsutella minnesotensis 3608</name>
    <dbReference type="NCBI Taxonomy" id="1043627"/>
    <lineage>
        <taxon>Eukaryota</taxon>
        <taxon>Fungi</taxon>
        <taxon>Dikarya</taxon>
        <taxon>Ascomycota</taxon>
        <taxon>Pezizomycotina</taxon>
        <taxon>Sordariomycetes</taxon>
        <taxon>Hypocreomycetidae</taxon>
        <taxon>Hypocreales</taxon>
        <taxon>Ophiocordycipitaceae</taxon>
        <taxon>Hirsutella</taxon>
    </lineage>
</organism>
<evidence type="ECO:0000313" key="3">
    <source>
        <dbReference type="Proteomes" id="UP000054481"/>
    </source>
</evidence>
<name>A0A0F7ZRG5_9HYPO</name>
<protein>
    <submittedName>
        <fullName evidence="2">Uncharacterized protein</fullName>
    </submittedName>
</protein>
<sequence length="329" mass="35175">MSFVDPLPETRYAPCGTHRCCFDYSNVVDPRRRTPSSSVSISALSTTAVKDGHYDHLSPGLLGRGHQRNQSRTSVEAERADRISRLEGLEFVSTLRAPLPTSAGSGGSAPSLSRQTIPTSATGFPANFPATQHLTPSYFDSNGQPVAVSTVQTVNKTENHVSEGDNLRATAGERDENMLCMETNYCETDPGMSMRANADAMEEELDGIATCSVGGCEDRTSDGGTASLVGFGEEANSTISGPTYRRRVAPRSLISQQIYGLERINSGMSGPQHNSDTPMGDGTPVSSSAIQERHDARMMDGVAAETPHPGGSTDQDFFVDTTFRWPASS</sequence>
<dbReference type="EMBL" id="KQ030698">
    <property type="protein sequence ID" value="KJZ69573.1"/>
    <property type="molecule type" value="Genomic_DNA"/>
</dbReference>
<reference evidence="2 3" key="1">
    <citation type="journal article" date="2014" name="Genome Biol. Evol.">
        <title>Comparative genomics and transcriptomics analyses reveal divergent lifestyle features of nematode endoparasitic fungus Hirsutella minnesotensis.</title>
        <authorList>
            <person name="Lai Y."/>
            <person name="Liu K."/>
            <person name="Zhang X."/>
            <person name="Zhang X."/>
            <person name="Li K."/>
            <person name="Wang N."/>
            <person name="Shu C."/>
            <person name="Wu Y."/>
            <person name="Wang C."/>
            <person name="Bushley K.E."/>
            <person name="Xiang M."/>
            <person name="Liu X."/>
        </authorList>
    </citation>
    <scope>NUCLEOTIDE SEQUENCE [LARGE SCALE GENOMIC DNA]</scope>
    <source>
        <strain evidence="2 3">3608</strain>
    </source>
</reference>
<feature type="compositionally biased region" description="Polar residues" evidence="1">
    <location>
        <begin position="266"/>
        <end position="277"/>
    </location>
</feature>
<keyword evidence="3" id="KW-1185">Reference proteome</keyword>
<accession>A0A0F7ZRG5</accession>
<proteinExistence type="predicted"/>